<gene>
    <name evidence="1" type="ORF">F2Q68_00020255</name>
</gene>
<sequence length="71" mass="7971">MLPVACVATHGRPHVLMRASFTCQMTAPTSRWLAAWLECMRRDTPASACIAERPGHMHRDTSSFLIGLRDF</sequence>
<accession>A0A8S9FV46</accession>
<evidence type="ECO:0000313" key="1">
    <source>
        <dbReference type="EMBL" id="KAF2537513.1"/>
    </source>
</evidence>
<protein>
    <submittedName>
        <fullName evidence="1">Uncharacterized protein</fullName>
    </submittedName>
</protein>
<dbReference type="AlphaFoldDB" id="A0A8S9FV46"/>
<name>A0A8S9FV46_BRACR</name>
<comment type="caution">
    <text evidence="1">The sequence shown here is derived from an EMBL/GenBank/DDBJ whole genome shotgun (WGS) entry which is preliminary data.</text>
</comment>
<dbReference type="EMBL" id="QGKW02002228">
    <property type="protein sequence ID" value="KAF2537513.1"/>
    <property type="molecule type" value="Genomic_DNA"/>
</dbReference>
<reference evidence="1" key="1">
    <citation type="submission" date="2019-12" db="EMBL/GenBank/DDBJ databases">
        <title>Genome sequencing and annotation of Brassica cretica.</title>
        <authorList>
            <person name="Studholme D.J."/>
            <person name="Sarris P.F."/>
        </authorList>
    </citation>
    <scope>NUCLEOTIDE SEQUENCE</scope>
    <source>
        <strain evidence="1">PFS-001/15</strain>
        <tissue evidence="1">Leaf</tissue>
    </source>
</reference>
<proteinExistence type="predicted"/>
<evidence type="ECO:0000313" key="2">
    <source>
        <dbReference type="Proteomes" id="UP000712281"/>
    </source>
</evidence>
<organism evidence="1 2">
    <name type="scientific">Brassica cretica</name>
    <name type="common">Mustard</name>
    <dbReference type="NCBI Taxonomy" id="69181"/>
    <lineage>
        <taxon>Eukaryota</taxon>
        <taxon>Viridiplantae</taxon>
        <taxon>Streptophyta</taxon>
        <taxon>Embryophyta</taxon>
        <taxon>Tracheophyta</taxon>
        <taxon>Spermatophyta</taxon>
        <taxon>Magnoliopsida</taxon>
        <taxon>eudicotyledons</taxon>
        <taxon>Gunneridae</taxon>
        <taxon>Pentapetalae</taxon>
        <taxon>rosids</taxon>
        <taxon>malvids</taxon>
        <taxon>Brassicales</taxon>
        <taxon>Brassicaceae</taxon>
        <taxon>Brassiceae</taxon>
        <taxon>Brassica</taxon>
    </lineage>
</organism>
<dbReference type="Proteomes" id="UP000712281">
    <property type="component" value="Unassembled WGS sequence"/>
</dbReference>